<evidence type="ECO:0000313" key="1">
    <source>
        <dbReference type="Proteomes" id="UP000887575"/>
    </source>
</evidence>
<dbReference type="PANTHER" id="PTHR18034:SF3">
    <property type="entry name" value="PRE-MRNA-SPLICING FACTOR CWC22 HOMOLOG"/>
    <property type="match status" value="1"/>
</dbReference>
<reference evidence="2" key="1">
    <citation type="submission" date="2024-02" db="UniProtKB">
        <authorList>
            <consortium name="WormBaseParasite"/>
        </authorList>
    </citation>
    <scope>IDENTIFICATION</scope>
</reference>
<sequence length="131" mass="14760">MVPILKICLSRNSFTYAITWDVLSEIDLNENETTSSGSICIKTIFLELAQMMELPKLYERICDPTLQNAFQGLFPRDNPANTSFAINFFTLIGLGGLTVDLREFLGKGGKRQKRRHNDLGHDIPVMLQGPQ</sequence>
<proteinExistence type="predicted"/>
<dbReference type="AlphaFoldDB" id="A0AAF3F6G3"/>
<dbReference type="Proteomes" id="UP000887575">
    <property type="component" value="Unassembled WGS sequence"/>
</dbReference>
<protein>
    <submittedName>
        <fullName evidence="2">Uncharacterized protein</fullName>
    </submittedName>
</protein>
<dbReference type="InterPro" id="IPR050781">
    <property type="entry name" value="CWC22_splicing_factor"/>
</dbReference>
<evidence type="ECO:0000313" key="2">
    <source>
        <dbReference type="WBParaSite" id="MBELARI_LOCUS2497"/>
    </source>
</evidence>
<accession>A0AAF3F6G3</accession>
<dbReference type="GO" id="GO:0071013">
    <property type="term" value="C:catalytic step 2 spliceosome"/>
    <property type="evidence" value="ECO:0007669"/>
    <property type="project" value="TreeGrafter"/>
</dbReference>
<dbReference type="GO" id="GO:0003723">
    <property type="term" value="F:RNA binding"/>
    <property type="evidence" value="ECO:0007669"/>
    <property type="project" value="TreeGrafter"/>
</dbReference>
<dbReference type="WBParaSite" id="MBELARI_LOCUS2497">
    <property type="protein sequence ID" value="MBELARI_LOCUS2497"/>
    <property type="gene ID" value="MBELARI_LOCUS2497"/>
</dbReference>
<keyword evidence="1" id="KW-1185">Reference proteome</keyword>
<name>A0AAF3F6G3_9BILA</name>
<organism evidence="1 2">
    <name type="scientific">Mesorhabditis belari</name>
    <dbReference type="NCBI Taxonomy" id="2138241"/>
    <lineage>
        <taxon>Eukaryota</taxon>
        <taxon>Metazoa</taxon>
        <taxon>Ecdysozoa</taxon>
        <taxon>Nematoda</taxon>
        <taxon>Chromadorea</taxon>
        <taxon>Rhabditida</taxon>
        <taxon>Rhabditina</taxon>
        <taxon>Rhabditomorpha</taxon>
        <taxon>Rhabditoidea</taxon>
        <taxon>Rhabditidae</taxon>
        <taxon>Mesorhabditinae</taxon>
        <taxon>Mesorhabditis</taxon>
    </lineage>
</organism>
<dbReference type="GO" id="GO:0000398">
    <property type="term" value="P:mRNA splicing, via spliceosome"/>
    <property type="evidence" value="ECO:0007669"/>
    <property type="project" value="TreeGrafter"/>
</dbReference>
<dbReference type="PANTHER" id="PTHR18034">
    <property type="entry name" value="CELL CYCLE CONTROL PROTEIN CWF22-RELATED"/>
    <property type="match status" value="1"/>
</dbReference>